<dbReference type="AlphaFoldDB" id="A0A1X2BVT4"/>
<dbReference type="Proteomes" id="UP000193087">
    <property type="component" value="Unassembled WGS sequence"/>
</dbReference>
<name>A0A1X2BVT4_9MYCO</name>
<dbReference type="SUPFAM" id="SSF51412">
    <property type="entry name" value="Inosine monophosphate dehydrogenase (IMPDH)"/>
    <property type="match status" value="1"/>
</dbReference>
<dbReference type="Gene3D" id="3.20.20.70">
    <property type="entry name" value="Aldolase class I"/>
    <property type="match status" value="1"/>
</dbReference>
<keyword evidence="4" id="KW-0503">Monooxygenase</keyword>
<proteinExistence type="predicted"/>
<evidence type="ECO:0000256" key="3">
    <source>
        <dbReference type="ARBA" id="ARBA00023002"/>
    </source>
</evidence>
<dbReference type="RefSeq" id="WP_085252250.1">
    <property type="nucleotide sequence ID" value="NZ_CAJMWI010000001.1"/>
</dbReference>
<dbReference type="EMBL" id="LQPQ01000178">
    <property type="protein sequence ID" value="ORW67776.1"/>
    <property type="molecule type" value="Genomic_DNA"/>
</dbReference>
<keyword evidence="2" id="KW-0288">FMN</keyword>
<protein>
    <submittedName>
        <fullName evidence="4">Monooxygenase</fullName>
    </submittedName>
</protein>
<accession>A0A1X2BVT4</accession>
<evidence type="ECO:0000256" key="2">
    <source>
        <dbReference type="ARBA" id="ARBA00022643"/>
    </source>
</evidence>
<gene>
    <name evidence="4" type="ORF">AWC22_27305</name>
</gene>
<keyword evidence="1" id="KW-0285">Flavoprotein</keyword>
<dbReference type="InterPro" id="IPR004136">
    <property type="entry name" value="NMO"/>
</dbReference>
<reference evidence="4 5" key="1">
    <citation type="submission" date="2016-01" db="EMBL/GenBank/DDBJ databases">
        <title>The new phylogeny of the genus Mycobacterium.</title>
        <authorList>
            <person name="Tarcisio F."/>
            <person name="Conor M."/>
            <person name="Antonella G."/>
            <person name="Elisabetta G."/>
            <person name="Giulia F.S."/>
            <person name="Sara T."/>
            <person name="Anna F."/>
            <person name="Clotilde B."/>
            <person name="Roberto B."/>
            <person name="Veronica D.S."/>
            <person name="Fabio R."/>
            <person name="Monica P."/>
            <person name="Olivier J."/>
            <person name="Enrico T."/>
            <person name="Nicola S."/>
        </authorList>
    </citation>
    <scope>NUCLEOTIDE SEQUENCE [LARGE SCALE GENOMIC DNA]</scope>
    <source>
        <strain evidence="4 5">DSM 45176</strain>
    </source>
</reference>
<organism evidence="4 5">
    <name type="scientific">Mycobacterium riyadhense</name>
    <dbReference type="NCBI Taxonomy" id="486698"/>
    <lineage>
        <taxon>Bacteria</taxon>
        <taxon>Bacillati</taxon>
        <taxon>Actinomycetota</taxon>
        <taxon>Actinomycetes</taxon>
        <taxon>Mycobacteriales</taxon>
        <taxon>Mycobacteriaceae</taxon>
        <taxon>Mycobacterium</taxon>
    </lineage>
</organism>
<keyword evidence="5" id="KW-1185">Reference proteome</keyword>
<dbReference type="STRING" id="486698.AWC22_27305"/>
<comment type="caution">
    <text evidence="4">The sequence shown here is derived from an EMBL/GenBank/DDBJ whole genome shotgun (WGS) entry which is preliminary data.</text>
</comment>
<evidence type="ECO:0000313" key="4">
    <source>
        <dbReference type="EMBL" id="ORW67776.1"/>
    </source>
</evidence>
<dbReference type="OrthoDB" id="7165168at2"/>
<evidence type="ECO:0000256" key="1">
    <source>
        <dbReference type="ARBA" id="ARBA00022630"/>
    </source>
</evidence>
<dbReference type="GeneID" id="93494498"/>
<dbReference type="Pfam" id="PF03060">
    <property type="entry name" value="NMO"/>
    <property type="match status" value="1"/>
</dbReference>
<dbReference type="PANTHER" id="PTHR32332">
    <property type="entry name" value="2-NITROPROPANE DIOXYGENASE"/>
    <property type="match status" value="1"/>
</dbReference>
<keyword evidence="3" id="KW-0560">Oxidoreductase</keyword>
<dbReference type="CDD" id="cd04730">
    <property type="entry name" value="NPD_like"/>
    <property type="match status" value="1"/>
</dbReference>
<dbReference type="GO" id="GO:0018580">
    <property type="term" value="F:nitronate monooxygenase activity"/>
    <property type="evidence" value="ECO:0007669"/>
    <property type="project" value="InterPro"/>
</dbReference>
<sequence length="376" mass="39990">MRTRVAEMLGVEFPICAFSHCRDVVAAVTNAGGFGVLGAVAHSPKRLDSELSWIEEQTGGKPYGVDLLLPPRYIGAEQGGIDSAQARNLLPEEHRAFVEDLLVRYGITQPAEQERAPLSGGGLNIAPKGYEPLLEVAFAHDIRLIASALGPPPSDLVQRAHDHNVVVAALAGTTEHARRHTAAGVDLIVAQGTEAGGHTGEVATMVLVPEVVDAVSPTPVLAAGGIARGRQIAAALALGAEGVWCGSVWLTTEEAETPPVVKDKFLAASSSDTVRSRSMTGKPARMLRTAWTDEWDRPDTPNPLGMPLQNALINEPQLRINQAAGQPGAKARELATYFVGQVVGSLNRVRPTRSVVLEMVEEFIDTIGQLETLVDR</sequence>
<dbReference type="PANTHER" id="PTHR32332:SF38">
    <property type="entry name" value="MONOOXYGENASE RV1533-RELATED"/>
    <property type="match status" value="1"/>
</dbReference>
<evidence type="ECO:0000313" key="5">
    <source>
        <dbReference type="Proteomes" id="UP000193087"/>
    </source>
</evidence>
<dbReference type="InterPro" id="IPR013785">
    <property type="entry name" value="Aldolase_TIM"/>
</dbReference>